<reference evidence="2 3" key="1">
    <citation type="journal article" date="2021" name="Sci. Rep.">
        <title>The genome of the diatom Chaetoceros tenuissimus carries an ancient integrated fragment of an extant virus.</title>
        <authorList>
            <person name="Hongo Y."/>
            <person name="Kimura K."/>
            <person name="Takaki Y."/>
            <person name="Yoshida Y."/>
            <person name="Baba S."/>
            <person name="Kobayashi G."/>
            <person name="Nagasaki K."/>
            <person name="Hano T."/>
            <person name="Tomaru Y."/>
        </authorList>
    </citation>
    <scope>NUCLEOTIDE SEQUENCE [LARGE SCALE GENOMIC DNA]</scope>
    <source>
        <strain evidence="2 3">NIES-3715</strain>
    </source>
</reference>
<accession>A0AAD3D4A3</accession>
<evidence type="ECO:0000256" key="1">
    <source>
        <dbReference type="SAM" id="SignalP"/>
    </source>
</evidence>
<evidence type="ECO:0008006" key="4">
    <source>
        <dbReference type="Google" id="ProtNLM"/>
    </source>
</evidence>
<dbReference type="Proteomes" id="UP001054902">
    <property type="component" value="Unassembled WGS sequence"/>
</dbReference>
<dbReference type="EMBL" id="BLLK01000058">
    <property type="protein sequence ID" value="GFH57611.1"/>
    <property type="molecule type" value="Genomic_DNA"/>
</dbReference>
<keyword evidence="3" id="KW-1185">Reference proteome</keyword>
<organism evidence="2 3">
    <name type="scientific">Chaetoceros tenuissimus</name>
    <dbReference type="NCBI Taxonomy" id="426638"/>
    <lineage>
        <taxon>Eukaryota</taxon>
        <taxon>Sar</taxon>
        <taxon>Stramenopiles</taxon>
        <taxon>Ochrophyta</taxon>
        <taxon>Bacillariophyta</taxon>
        <taxon>Coscinodiscophyceae</taxon>
        <taxon>Chaetocerotophycidae</taxon>
        <taxon>Chaetocerotales</taxon>
        <taxon>Chaetocerotaceae</taxon>
        <taxon>Chaetoceros</taxon>
    </lineage>
</organism>
<evidence type="ECO:0000313" key="3">
    <source>
        <dbReference type="Proteomes" id="UP001054902"/>
    </source>
</evidence>
<name>A0AAD3D4A3_9STRA</name>
<feature type="chain" id="PRO_5042166844" description="PsbP C-terminal domain-containing protein" evidence="1">
    <location>
        <begin position="20"/>
        <end position="302"/>
    </location>
</feature>
<proteinExistence type="predicted"/>
<keyword evidence="1" id="KW-0732">Signal</keyword>
<protein>
    <recommendedName>
        <fullName evidence="4">PsbP C-terminal domain-containing protein</fullName>
    </recommendedName>
</protein>
<comment type="caution">
    <text evidence="2">The sequence shown here is derived from an EMBL/GenBank/DDBJ whole genome shotgun (WGS) entry which is preliminary data.</text>
</comment>
<evidence type="ECO:0000313" key="2">
    <source>
        <dbReference type="EMBL" id="GFH57611.1"/>
    </source>
</evidence>
<dbReference type="Gene3D" id="3.40.1000.10">
    <property type="entry name" value="Mog1/PsbP, alpha/beta/alpha sandwich"/>
    <property type="match status" value="1"/>
</dbReference>
<gene>
    <name evidence="2" type="ORF">CTEN210_14087</name>
</gene>
<dbReference type="AlphaFoldDB" id="A0AAD3D4A3"/>
<sequence length="302" mass="32861">MFRGIQFAVLIVSLKQAISFAPSTTRQPMSTRLYNTQENLIGQERRNFLATMLIASCSILTPQIATAEEDLTSQLFNADGSLKEGAMNGLSAKELEAKDKAVDVVFPITSNDAAIVSVDGEGVAEKSDQNIKATYNVPEKWTAAPDYLDTLLSSRERACDRITVYQVPGTFKDFSILEKATTIGVAKALGFASVAKGVLPKTLPSADIVSGKKTSKSASTKEDETEKRKYYEFDMAVAPDTCGSSAENLGLGFCPYDTIVLLSATIVEQKMMVLAVTCTKDEWKRSNADLKRVRNSFYVEAA</sequence>
<feature type="signal peptide" evidence="1">
    <location>
        <begin position="1"/>
        <end position="19"/>
    </location>
</feature>